<sequence length="607" mass="67486">MADLHSSPSPTPTSNPDKIIRNVRYLLYPQQAWYCLALFMFVVGCFQWAAFLHSKFIGLPTRHGVSFKRLPLALVNAYRVVAFRWTLNIGQSYTLSVAEVFISIGYIVLLLVWTFINTTDVEGRRLSLGYWSNRAGMLAASQFPLVTALGTKNNVVSLVTGVNSEKLNFVHRIMARVLMVLLWIHGGSEVYFYSIFKESIRLAWLRVGITAVVALTLLSIVSLRPVRQGAYEFFFYMHFSLVIIILLGSYLHTKHVCGSDWIWPSFVIWALDRSIRFIRRALFFGFGFLSGSGAGTMDATTDLIADNVVRLRLRRPPHFHWHSGQNAYLTMPSVSQFPFEAHPFTIASIDSPSFYSASPPGVAQSDPSIKAQDEDGEFQKALEEHWSQLGAIEASVASWWKELVFIINVRKGFTKRLGEVAARNGKVKVFVDGPYGPPPDLDSYDTSILVAGGSGVSYTLPVFLDIIERARNGKSACRRVVFIWIIRDGRHIQWIQNALAKAVQIAPSSLTVSILVHVTNPPENLLGDAGFCISIPGLKTAHGRPDLKKVLQEEVASAVGSMSVNVCGSRGIVRSVRRALRFPVSSPLNVMRGGPSVTLRVESFGFE</sequence>
<keyword evidence="2" id="KW-1185">Reference proteome</keyword>
<name>A0ACB7ZTE5_9AGAM</name>
<protein>
    <submittedName>
        <fullName evidence="1">Uncharacterized protein</fullName>
    </submittedName>
</protein>
<reference evidence="1" key="1">
    <citation type="journal article" date="2021" name="New Phytol.">
        <title>Evolutionary innovations through gain and loss of genes in the ectomycorrhizal Boletales.</title>
        <authorList>
            <person name="Wu G."/>
            <person name="Miyauchi S."/>
            <person name="Morin E."/>
            <person name="Kuo A."/>
            <person name="Drula E."/>
            <person name="Varga T."/>
            <person name="Kohler A."/>
            <person name="Feng B."/>
            <person name="Cao Y."/>
            <person name="Lipzen A."/>
            <person name="Daum C."/>
            <person name="Hundley H."/>
            <person name="Pangilinan J."/>
            <person name="Johnson J."/>
            <person name="Barry K."/>
            <person name="LaButti K."/>
            <person name="Ng V."/>
            <person name="Ahrendt S."/>
            <person name="Min B."/>
            <person name="Choi I.G."/>
            <person name="Park H."/>
            <person name="Plett J.M."/>
            <person name="Magnuson J."/>
            <person name="Spatafora J.W."/>
            <person name="Nagy L.G."/>
            <person name="Henrissat B."/>
            <person name="Grigoriev I.V."/>
            <person name="Yang Z.L."/>
            <person name="Xu J."/>
            <person name="Martin F.M."/>
        </authorList>
    </citation>
    <scope>NUCLEOTIDE SEQUENCE</scope>
    <source>
        <strain evidence="1">ATCC 28755</strain>
    </source>
</reference>
<proteinExistence type="predicted"/>
<accession>A0ACB7ZTE5</accession>
<dbReference type="EMBL" id="MU268674">
    <property type="protein sequence ID" value="KAH7903964.1"/>
    <property type="molecule type" value="Genomic_DNA"/>
</dbReference>
<dbReference type="Proteomes" id="UP000790377">
    <property type="component" value="Unassembled WGS sequence"/>
</dbReference>
<gene>
    <name evidence="1" type="ORF">BJ138DRAFT_1073787</name>
</gene>
<evidence type="ECO:0000313" key="1">
    <source>
        <dbReference type="EMBL" id="KAH7903964.1"/>
    </source>
</evidence>
<comment type="caution">
    <text evidence="1">The sequence shown here is derived from an EMBL/GenBank/DDBJ whole genome shotgun (WGS) entry which is preliminary data.</text>
</comment>
<evidence type="ECO:0000313" key="2">
    <source>
        <dbReference type="Proteomes" id="UP000790377"/>
    </source>
</evidence>
<organism evidence="1 2">
    <name type="scientific">Hygrophoropsis aurantiaca</name>
    <dbReference type="NCBI Taxonomy" id="72124"/>
    <lineage>
        <taxon>Eukaryota</taxon>
        <taxon>Fungi</taxon>
        <taxon>Dikarya</taxon>
        <taxon>Basidiomycota</taxon>
        <taxon>Agaricomycotina</taxon>
        <taxon>Agaricomycetes</taxon>
        <taxon>Agaricomycetidae</taxon>
        <taxon>Boletales</taxon>
        <taxon>Coniophorineae</taxon>
        <taxon>Hygrophoropsidaceae</taxon>
        <taxon>Hygrophoropsis</taxon>
    </lineage>
</organism>